<keyword evidence="4 11" id="KW-0679">Respiratory chain</keyword>
<dbReference type="PANTHER" id="PTHR12119:SF2">
    <property type="entry name" value="CYTOCHROME B-C1 COMPLEX SUBUNIT 8"/>
    <property type="match status" value="1"/>
</dbReference>
<keyword evidence="7 11" id="KW-0249">Electron transport</keyword>
<evidence type="ECO:0000256" key="1">
    <source>
        <dbReference type="ARBA" id="ARBA00004434"/>
    </source>
</evidence>
<reference evidence="12 13" key="1">
    <citation type="journal article" date="2018" name="Nat. Ecol. Evol.">
        <title>Pezizomycetes genomes reveal the molecular basis of ectomycorrhizal truffle lifestyle.</title>
        <authorList>
            <person name="Murat C."/>
            <person name="Payen T."/>
            <person name="Noel B."/>
            <person name="Kuo A."/>
            <person name="Morin E."/>
            <person name="Chen J."/>
            <person name="Kohler A."/>
            <person name="Krizsan K."/>
            <person name="Balestrini R."/>
            <person name="Da Silva C."/>
            <person name="Montanini B."/>
            <person name="Hainaut M."/>
            <person name="Levati E."/>
            <person name="Barry K.W."/>
            <person name="Belfiori B."/>
            <person name="Cichocki N."/>
            <person name="Clum A."/>
            <person name="Dockter R.B."/>
            <person name="Fauchery L."/>
            <person name="Guy J."/>
            <person name="Iotti M."/>
            <person name="Le Tacon F."/>
            <person name="Lindquist E.A."/>
            <person name="Lipzen A."/>
            <person name="Malagnac F."/>
            <person name="Mello A."/>
            <person name="Molinier V."/>
            <person name="Miyauchi S."/>
            <person name="Poulain J."/>
            <person name="Riccioni C."/>
            <person name="Rubini A."/>
            <person name="Sitrit Y."/>
            <person name="Splivallo R."/>
            <person name="Traeger S."/>
            <person name="Wang M."/>
            <person name="Zifcakova L."/>
            <person name="Wipf D."/>
            <person name="Zambonelli A."/>
            <person name="Paolocci F."/>
            <person name="Nowrousian M."/>
            <person name="Ottonello S."/>
            <person name="Baldrian P."/>
            <person name="Spatafora J.W."/>
            <person name="Henrissat B."/>
            <person name="Nagy L.G."/>
            <person name="Aury J.M."/>
            <person name="Wincker P."/>
            <person name="Grigoriev I.V."/>
            <person name="Bonfante P."/>
            <person name="Martin F.M."/>
        </authorList>
    </citation>
    <scope>NUCLEOTIDE SEQUENCE [LARGE SCALE GENOMIC DNA]</scope>
    <source>
        <strain evidence="12 13">RN42</strain>
    </source>
</reference>
<dbReference type="AlphaFoldDB" id="A0A3N4IDY4"/>
<evidence type="ECO:0000256" key="6">
    <source>
        <dbReference type="ARBA" id="ARBA00022792"/>
    </source>
</evidence>
<dbReference type="OrthoDB" id="6683853at2759"/>
<evidence type="ECO:0000313" key="12">
    <source>
        <dbReference type="EMBL" id="RPA82350.1"/>
    </source>
</evidence>
<dbReference type="FunFam" id="1.20.5.210:FF:000001">
    <property type="entry name" value="Cytochrome b-c1 complex subunit 8"/>
    <property type="match status" value="1"/>
</dbReference>
<dbReference type="PANTHER" id="PTHR12119">
    <property type="entry name" value="UBIQUINOL-CYTOCHROME C REDUCTASE COMPLEX UBIQUINONE-BINDING PROTEIN QP-C"/>
    <property type="match status" value="1"/>
</dbReference>
<dbReference type="EMBL" id="ML119672">
    <property type="protein sequence ID" value="RPA82350.1"/>
    <property type="molecule type" value="Genomic_DNA"/>
</dbReference>
<keyword evidence="10" id="KW-0472">Membrane</keyword>
<dbReference type="InterPro" id="IPR036642">
    <property type="entry name" value="Cyt_bc1_su8_sf"/>
</dbReference>
<comment type="subunit">
    <text evidence="11">Component of the ubiquinol-cytochrome c oxidoreductase (cytochrome b-c1 complex, complex III, CIII), a multisubunit enzyme composed of 3 respiratory subunits cytochrome b, cytochrome c1 and Rieske protein, 2 core protein subunits, and additional low-molecular weight protein subunits. The complex exists as an obligatory dimer and forms supercomplexes (SCs) in the inner mitochondrial membrane with cytochrome c oxidase (complex IV, CIV).</text>
</comment>
<evidence type="ECO:0000313" key="13">
    <source>
        <dbReference type="Proteomes" id="UP000275078"/>
    </source>
</evidence>
<evidence type="ECO:0000256" key="2">
    <source>
        <dbReference type="ARBA" id="ARBA00007668"/>
    </source>
</evidence>
<evidence type="ECO:0000256" key="9">
    <source>
        <dbReference type="ARBA" id="ARBA00023128"/>
    </source>
</evidence>
<dbReference type="GO" id="GO:0005743">
    <property type="term" value="C:mitochondrial inner membrane"/>
    <property type="evidence" value="ECO:0007669"/>
    <property type="project" value="UniProtKB-SubCell"/>
</dbReference>
<organism evidence="12 13">
    <name type="scientific">Ascobolus immersus RN42</name>
    <dbReference type="NCBI Taxonomy" id="1160509"/>
    <lineage>
        <taxon>Eukaryota</taxon>
        <taxon>Fungi</taxon>
        <taxon>Dikarya</taxon>
        <taxon>Ascomycota</taxon>
        <taxon>Pezizomycotina</taxon>
        <taxon>Pezizomycetes</taxon>
        <taxon>Pezizales</taxon>
        <taxon>Ascobolaceae</taxon>
        <taxon>Ascobolus</taxon>
    </lineage>
</organism>
<keyword evidence="5" id="KW-0812">Transmembrane</keyword>
<comment type="subcellular location">
    <subcellularLocation>
        <location evidence="1 11">Mitochondrion inner membrane</location>
        <topology evidence="1 11">Single-pass membrane protein</topology>
    </subcellularLocation>
</comment>
<keyword evidence="13" id="KW-1185">Reference proteome</keyword>
<keyword evidence="3 11" id="KW-0813">Transport</keyword>
<dbReference type="GO" id="GO:0006122">
    <property type="term" value="P:mitochondrial electron transport, ubiquinol to cytochrome c"/>
    <property type="evidence" value="ECO:0007669"/>
    <property type="project" value="UniProtKB-UniRule"/>
</dbReference>
<dbReference type="Proteomes" id="UP000275078">
    <property type="component" value="Unassembled WGS sequence"/>
</dbReference>
<name>A0A3N4IDY4_ASCIM</name>
<evidence type="ECO:0000256" key="10">
    <source>
        <dbReference type="ARBA" id="ARBA00023136"/>
    </source>
</evidence>
<evidence type="ECO:0000256" key="8">
    <source>
        <dbReference type="ARBA" id="ARBA00022989"/>
    </source>
</evidence>
<dbReference type="InterPro" id="IPR004205">
    <property type="entry name" value="Cyt_bc1_su8"/>
</dbReference>
<keyword evidence="6 11" id="KW-0999">Mitochondrion inner membrane</keyword>
<keyword evidence="8" id="KW-1133">Transmembrane helix</keyword>
<feature type="non-terminal residue" evidence="12">
    <location>
        <position position="1"/>
    </location>
</feature>
<dbReference type="GO" id="GO:0045275">
    <property type="term" value="C:respiratory chain complex III"/>
    <property type="evidence" value="ECO:0007669"/>
    <property type="project" value="UniProtKB-UniRule"/>
</dbReference>
<sequence>MGGGGEKVPMQYMGWWGELGTLPHKGIVTYSLSANRQRPLAGAAHAAVFNSWRRFRGQALYVIPPFAAAYYLMEWANHKNEFLNSKEGRALYGGESE</sequence>
<dbReference type="Pfam" id="PF02939">
    <property type="entry name" value="UcrQ"/>
    <property type="match status" value="1"/>
</dbReference>
<gene>
    <name evidence="12" type="ORF">BJ508DRAFT_414183</name>
</gene>
<accession>A0A3N4IDY4</accession>
<evidence type="ECO:0000256" key="11">
    <source>
        <dbReference type="RuleBase" id="RU368118"/>
    </source>
</evidence>
<keyword evidence="9 11" id="KW-0496">Mitochondrion</keyword>
<comment type="similarity">
    <text evidence="2 11">Belongs to the UQCRQ/QCR8 family.</text>
</comment>
<dbReference type="STRING" id="1160509.A0A3N4IDY4"/>
<protein>
    <recommendedName>
        <fullName evidence="11">Cytochrome b-c1 complex subunit 8</fullName>
    </recommendedName>
    <alternativeName>
        <fullName evidence="11">Complex III subunit 8</fullName>
    </alternativeName>
</protein>
<comment type="function">
    <text evidence="11">Component of the ubiquinol-cytochrome c oxidoreductase, a multisubunit transmembrane complex that is part of the mitochondrial electron transport chain which drives oxidative phosphorylation. The complex plays an important role in the uptake of multiple carbon sources present in different host niches.</text>
</comment>
<evidence type="ECO:0000256" key="4">
    <source>
        <dbReference type="ARBA" id="ARBA00022660"/>
    </source>
</evidence>
<evidence type="ECO:0000256" key="5">
    <source>
        <dbReference type="ARBA" id="ARBA00022692"/>
    </source>
</evidence>
<evidence type="ECO:0000256" key="7">
    <source>
        <dbReference type="ARBA" id="ARBA00022982"/>
    </source>
</evidence>
<evidence type="ECO:0000256" key="3">
    <source>
        <dbReference type="ARBA" id="ARBA00022448"/>
    </source>
</evidence>
<dbReference type="Gene3D" id="1.20.5.210">
    <property type="entry name" value="Cytochrome b-c1 complex subunit 8"/>
    <property type="match status" value="1"/>
</dbReference>
<proteinExistence type="inferred from homology"/>
<dbReference type="SUPFAM" id="SSF81508">
    <property type="entry name" value="Ubiquinone-binding protein QP-C of cytochrome bc1 complex (Ubiquinol-cytochrome c reductase)"/>
    <property type="match status" value="1"/>
</dbReference>